<dbReference type="Pfam" id="PF00857">
    <property type="entry name" value="Isochorismatase"/>
    <property type="match status" value="1"/>
</dbReference>
<gene>
    <name evidence="3" type="ORF">H8L32_22970</name>
</gene>
<reference evidence="3 4" key="1">
    <citation type="submission" date="2020-08" db="EMBL/GenBank/DDBJ databases">
        <title>Novel species isolated from subtropical streams in China.</title>
        <authorList>
            <person name="Lu H."/>
        </authorList>
    </citation>
    <scope>NUCLEOTIDE SEQUENCE [LARGE SCALE GENOMIC DNA]</scope>
    <source>
        <strain evidence="3 4">CY18W</strain>
    </source>
</reference>
<sequence>MTTALLIIDVQQALCYGDYAAFESTQVIERINAVSSKARQAGAPVVLIQHEEDEGPLVYGTDGWKLAAGLDVQPTDIFVRKKATDSFHNTNLQDILQAHGVTDLVICGLQSEFCVDTTTRRALALGYPVTLVSDAHSTMDNSVLSAAQITAHHNETLSNISSFGSRVVAVPSGDVKIEG</sequence>
<proteinExistence type="predicted"/>
<dbReference type="Gene3D" id="3.40.50.850">
    <property type="entry name" value="Isochorismatase-like"/>
    <property type="match status" value="1"/>
</dbReference>
<keyword evidence="1 3" id="KW-0378">Hydrolase</keyword>
<evidence type="ECO:0000313" key="3">
    <source>
        <dbReference type="EMBL" id="MBC3920344.1"/>
    </source>
</evidence>
<dbReference type="PANTHER" id="PTHR43540">
    <property type="entry name" value="PEROXYUREIDOACRYLATE/UREIDOACRYLATE AMIDOHYDROLASE-RELATED"/>
    <property type="match status" value="1"/>
</dbReference>
<evidence type="ECO:0000259" key="2">
    <source>
        <dbReference type="Pfam" id="PF00857"/>
    </source>
</evidence>
<accession>A0ABR6ZWV3</accession>
<evidence type="ECO:0000313" key="4">
    <source>
        <dbReference type="Proteomes" id="UP000650424"/>
    </source>
</evidence>
<dbReference type="InterPro" id="IPR036380">
    <property type="entry name" value="Isochorismatase-like_sf"/>
</dbReference>
<dbReference type="RefSeq" id="WP_186949803.1">
    <property type="nucleotide sequence ID" value="NZ_JACOGF010000015.1"/>
</dbReference>
<dbReference type="CDD" id="cd01014">
    <property type="entry name" value="nicotinamidase_related"/>
    <property type="match status" value="1"/>
</dbReference>
<dbReference type="Proteomes" id="UP000650424">
    <property type="component" value="Unassembled WGS sequence"/>
</dbReference>
<protein>
    <submittedName>
        <fullName evidence="3">Cysteine hydrolase</fullName>
    </submittedName>
</protein>
<dbReference type="PANTHER" id="PTHR43540:SF14">
    <property type="entry name" value="ISOCHORISMATASE"/>
    <property type="match status" value="1"/>
</dbReference>
<name>A0ABR6ZWV3_9BURK</name>
<dbReference type="SUPFAM" id="SSF52499">
    <property type="entry name" value="Isochorismatase-like hydrolases"/>
    <property type="match status" value="1"/>
</dbReference>
<keyword evidence="4" id="KW-1185">Reference proteome</keyword>
<dbReference type="InterPro" id="IPR000868">
    <property type="entry name" value="Isochorismatase-like_dom"/>
</dbReference>
<dbReference type="EMBL" id="JACOGF010000015">
    <property type="protein sequence ID" value="MBC3920344.1"/>
    <property type="molecule type" value="Genomic_DNA"/>
</dbReference>
<dbReference type="GO" id="GO:0016787">
    <property type="term" value="F:hydrolase activity"/>
    <property type="evidence" value="ECO:0007669"/>
    <property type="project" value="UniProtKB-KW"/>
</dbReference>
<comment type="caution">
    <text evidence="3">The sequence shown here is derived from an EMBL/GenBank/DDBJ whole genome shotgun (WGS) entry which is preliminary data.</text>
</comment>
<evidence type="ECO:0000256" key="1">
    <source>
        <dbReference type="ARBA" id="ARBA00022801"/>
    </source>
</evidence>
<dbReference type="InterPro" id="IPR050272">
    <property type="entry name" value="Isochorismatase-like_hydrls"/>
</dbReference>
<organism evidence="3 4">
    <name type="scientific">Undibacterium hunanense</name>
    <dbReference type="NCBI Taxonomy" id="2762292"/>
    <lineage>
        <taxon>Bacteria</taxon>
        <taxon>Pseudomonadati</taxon>
        <taxon>Pseudomonadota</taxon>
        <taxon>Betaproteobacteria</taxon>
        <taxon>Burkholderiales</taxon>
        <taxon>Oxalobacteraceae</taxon>
        <taxon>Undibacterium</taxon>
    </lineage>
</organism>
<feature type="domain" description="Isochorismatase-like" evidence="2">
    <location>
        <begin position="3"/>
        <end position="142"/>
    </location>
</feature>